<evidence type="ECO:0000313" key="5">
    <source>
        <dbReference type="Proteomes" id="UP001211105"/>
    </source>
</evidence>
<protein>
    <submittedName>
        <fullName evidence="4">Diguanylate cyclase</fullName>
        <ecNumber evidence="4">2.7.7.65</ecNumber>
    </submittedName>
</protein>
<keyword evidence="4" id="KW-0808">Transferase</keyword>
<evidence type="ECO:0000313" key="4">
    <source>
        <dbReference type="EMBL" id="MDB1161949.1"/>
    </source>
</evidence>
<feature type="transmembrane region" description="Helical" evidence="2">
    <location>
        <begin position="63"/>
        <end position="84"/>
    </location>
</feature>
<comment type="caution">
    <text evidence="4">The sequence shown here is derived from an EMBL/GenBank/DDBJ whole genome shotgun (WGS) entry which is preliminary data.</text>
</comment>
<dbReference type="NCBIfam" id="TIGR00254">
    <property type="entry name" value="GGDEF"/>
    <property type="match status" value="1"/>
</dbReference>
<feature type="transmembrane region" description="Helical" evidence="2">
    <location>
        <begin position="96"/>
        <end position="118"/>
    </location>
</feature>
<name>A0AAW5ZZB3_9BIFI</name>
<keyword evidence="2" id="KW-0812">Transmembrane</keyword>
<proteinExistence type="predicted"/>
<dbReference type="AlphaFoldDB" id="A0AAW5ZZB3"/>
<feature type="transmembrane region" description="Helical" evidence="2">
    <location>
        <begin position="168"/>
        <end position="190"/>
    </location>
</feature>
<organism evidence="4 5">
    <name type="scientific">Bifidobacterium catenulatum</name>
    <dbReference type="NCBI Taxonomy" id="1686"/>
    <lineage>
        <taxon>Bacteria</taxon>
        <taxon>Bacillati</taxon>
        <taxon>Actinomycetota</taxon>
        <taxon>Actinomycetes</taxon>
        <taxon>Bifidobacteriales</taxon>
        <taxon>Bifidobacteriaceae</taxon>
        <taxon>Bifidobacterium</taxon>
    </lineage>
</organism>
<feature type="region of interest" description="Disordered" evidence="1">
    <location>
        <begin position="382"/>
        <end position="410"/>
    </location>
</feature>
<dbReference type="GO" id="GO:0052621">
    <property type="term" value="F:diguanylate cyclase activity"/>
    <property type="evidence" value="ECO:0007669"/>
    <property type="project" value="UniProtKB-EC"/>
</dbReference>
<gene>
    <name evidence="4" type="ORF">PL707_06660</name>
</gene>
<dbReference type="Pfam" id="PF00990">
    <property type="entry name" value="GGDEF"/>
    <property type="match status" value="1"/>
</dbReference>
<dbReference type="InterPro" id="IPR043128">
    <property type="entry name" value="Rev_trsase/Diguanyl_cyclase"/>
</dbReference>
<dbReference type="EC" id="2.7.7.65" evidence="4"/>
<feature type="domain" description="GGDEF" evidence="3">
    <location>
        <begin position="291"/>
        <end position="413"/>
    </location>
</feature>
<keyword evidence="2" id="KW-0472">Membrane</keyword>
<dbReference type="SMART" id="SM00267">
    <property type="entry name" value="GGDEF"/>
    <property type="match status" value="1"/>
</dbReference>
<dbReference type="Gene3D" id="3.30.70.270">
    <property type="match status" value="1"/>
</dbReference>
<dbReference type="Proteomes" id="UP001211105">
    <property type="component" value="Unassembled WGS sequence"/>
</dbReference>
<reference evidence="4" key="1">
    <citation type="submission" date="2023-01" db="EMBL/GenBank/DDBJ databases">
        <title>Human gut microbiome strain richness.</title>
        <authorList>
            <person name="Chen-Liaw A."/>
        </authorList>
    </citation>
    <scope>NUCLEOTIDE SEQUENCE</scope>
    <source>
        <strain evidence="4">BSD2780120875st1_E5_BSD2780120875b_170604</strain>
    </source>
</reference>
<dbReference type="InterPro" id="IPR050469">
    <property type="entry name" value="Diguanylate_Cyclase"/>
</dbReference>
<dbReference type="PROSITE" id="PS50887">
    <property type="entry name" value="GGDEF"/>
    <property type="match status" value="1"/>
</dbReference>
<evidence type="ECO:0000259" key="3">
    <source>
        <dbReference type="PROSITE" id="PS50887"/>
    </source>
</evidence>
<feature type="transmembrane region" description="Helical" evidence="2">
    <location>
        <begin position="27"/>
        <end position="51"/>
    </location>
</feature>
<dbReference type="InterPro" id="IPR000160">
    <property type="entry name" value="GGDEF_dom"/>
</dbReference>
<dbReference type="RefSeq" id="WP_271726083.1">
    <property type="nucleotide sequence ID" value="NZ_JAQKGX010000003.1"/>
</dbReference>
<keyword evidence="4" id="KW-0548">Nucleotidyltransferase</keyword>
<dbReference type="SUPFAM" id="SSF55073">
    <property type="entry name" value="Nucleotide cyclase"/>
    <property type="match status" value="1"/>
</dbReference>
<dbReference type="PANTHER" id="PTHR45138:SF9">
    <property type="entry name" value="DIGUANYLATE CYCLASE DGCM-RELATED"/>
    <property type="match status" value="1"/>
</dbReference>
<dbReference type="CDD" id="cd01949">
    <property type="entry name" value="GGDEF"/>
    <property type="match status" value="1"/>
</dbReference>
<sequence>MTHARDRQVFDAGSVGGGGWRIMTVRAMFHICMELWGVVICLICAGGIFIATPRKTKRTRIKILMQIACMLLLGADALSWYFHADAGETAYYMVRISNFSVFCINYIFMSFFATYVWLTVSKNQHRKPAALHTVYALSVIGILLLIITQFTGLFYYFDDHNLYHRGNFYLLSQAIAVLGIALCLFMLISYRKNLDRITFLSMMSFFVLPVLATIYQALAYGFSLQCLAIVISTQIMFIMDTVELNLRFYSQQAAYEKARHEAEHDGMTGLLNKEAGYKRMRKYFDRMDSHDEAMLIFVDIDDFKTINDTYGHTVGDFWIREVASQLRHIYWQDDIICRYGGDEFIALIRNTASEQVLETTLGMFFQQLTRASEQHGARRALQRRRVPHCRHPHQRKQGYQQKHGWRKRRRYQRRRGFRPMRQTGRPGAVRNQAIQQRNIHRLQLRPLLASIRNLHLGAAGKREEDENHIKRNNQRNNYHIDREFHRTIHIIAH</sequence>
<dbReference type="EMBL" id="JAQKGX010000003">
    <property type="protein sequence ID" value="MDB1161949.1"/>
    <property type="molecule type" value="Genomic_DNA"/>
</dbReference>
<dbReference type="PANTHER" id="PTHR45138">
    <property type="entry name" value="REGULATORY COMPONENTS OF SENSORY TRANSDUCTION SYSTEM"/>
    <property type="match status" value="1"/>
</dbReference>
<accession>A0AAW5ZZB3</accession>
<feature type="compositionally biased region" description="Basic residues" evidence="1">
    <location>
        <begin position="382"/>
        <end position="396"/>
    </location>
</feature>
<feature type="transmembrane region" description="Helical" evidence="2">
    <location>
        <begin position="197"/>
        <end position="216"/>
    </location>
</feature>
<evidence type="ECO:0000256" key="2">
    <source>
        <dbReference type="SAM" id="Phobius"/>
    </source>
</evidence>
<keyword evidence="2" id="KW-1133">Transmembrane helix</keyword>
<feature type="transmembrane region" description="Helical" evidence="2">
    <location>
        <begin position="130"/>
        <end position="156"/>
    </location>
</feature>
<dbReference type="InterPro" id="IPR029787">
    <property type="entry name" value="Nucleotide_cyclase"/>
</dbReference>
<evidence type="ECO:0000256" key="1">
    <source>
        <dbReference type="SAM" id="MobiDB-lite"/>
    </source>
</evidence>